<evidence type="ECO:0000256" key="3">
    <source>
        <dbReference type="ARBA" id="ARBA00023163"/>
    </source>
</evidence>
<reference evidence="5 6" key="1">
    <citation type="submission" date="2016-02" db="EMBL/GenBank/DDBJ databases">
        <authorList>
            <person name="Wen L."/>
            <person name="He K."/>
            <person name="Yang H."/>
        </authorList>
    </citation>
    <scope>NUCLEOTIDE SEQUENCE [LARGE SCALE GENOMIC DNA]</scope>
    <source>
        <strain evidence="5 6">TSA40</strain>
    </source>
</reference>
<dbReference type="AlphaFoldDB" id="A0A254T9V2"/>
<evidence type="ECO:0000313" key="5">
    <source>
        <dbReference type="EMBL" id="OWW19431.1"/>
    </source>
</evidence>
<keyword evidence="6" id="KW-1185">Reference proteome</keyword>
<protein>
    <recommendedName>
        <fullName evidence="4">HTH tetR-type domain-containing protein</fullName>
    </recommendedName>
</protein>
<dbReference type="PANTHER" id="PTHR47506:SF7">
    <property type="entry name" value="TRANSCRIPTIONAL REGULATORY PROTEIN"/>
    <property type="match status" value="1"/>
</dbReference>
<organism evidence="5 6">
    <name type="scientific">Noviherbaspirillum denitrificans</name>
    <dbReference type="NCBI Taxonomy" id="1968433"/>
    <lineage>
        <taxon>Bacteria</taxon>
        <taxon>Pseudomonadati</taxon>
        <taxon>Pseudomonadota</taxon>
        <taxon>Betaproteobacteria</taxon>
        <taxon>Burkholderiales</taxon>
        <taxon>Oxalobacteraceae</taxon>
        <taxon>Noviherbaspirillum</taxon>
    </lineage>
</organism>
<evidence type="ECO:0000313" key="6">
    <source>
        <dbReference type="Proteomes" id="UP000197535"/>
    </source>
</evidence>
<dbReference type="InterPro" id="IPR001647">
    <property type="entry name" value="HTH_TetR"/>
</dbReference>
<dbReference type="SUPFAM" id="SSF46689">
    <property type="entry name" value="Homeodomain-like"/>
    <property type="match status" value="1"/>
</dbReference>
<comment type="caution">
    <text evidence="5">The sequence shown here is derived from an EMBL/GenBank/DDBJ whole genome shotgun (WGS) entry which is preliminary data.</text>
</comment>
<dbReference type="SUPFAM" id="SSF48498">
    <property type="entry name" value="Tetracyclin repressor-like, C-terminal domain"/>
    <property type="match status" value="1"/>
</dbReference>
<keyword evidence="2" id="KW-0238">DNA-binding</keyword>
<proteinExistence type="predicted"/>
<keyword evidence="1" id="KW-0805">Transcription regulation</keyword>
<dbReference type="Proteomes" id="UP000197535">
    <property type="component" value="Unassembled WGS sequence"/>
</dbReference>
<dbReference type="Gene3D" id="1.10.357.10">
    <property type="entry name" value="Tetracycline Repressor, domain 2"/>
    <property type="match status" value="1"/>
</dbReference>
<dbReference type="InterPro" id="IPR036271">
    <property type="entry name" value="Tet_transcr_reg_TetR-rel_C_sf"/>
</dbReference>
<name>A0A254T9V2_9BURK</name>
<evidence type="ECO:0000256" key="2">
    <source>
        <dbReference type="ARBA" id="ARBA00023125"/>
    </source>
</evidence>
<evidence type="ECO:0000259" key="4">
    <source>
        <dbReference type="Pfam" id="PF00440"/>
    </source>
</evidence>
<dbReference type="EMBL" id="LSTO01000001">
    <property type="protein sequence ID" value="OWW19431.1"/>
    <property type="molecule type" value="Genomic_DNA"/>
</dbReference>
<keyword evidence="3" id="KW-0804">Transcription</keyword>
<evidence type="ECO:0000256" key="1">
    <source>
        <dbReference type="ARBA" id="ARBA00023015"/>
    </source>
</evidence>
<dbReference type="GO" id="GO:0003677">
    <property type="term" value="F:DNA binding"/>
    <property type="evidence" value="ECO:0007669"/>
    <property type="project" value="UniProtKB-KW"/>
</dbReference>
<gene>
    <name evidence="5" type="ORF">AYR66_07825</name>
</gene>
<dbReference type="Pfam" id="PF00440">
    <property type="entry name" value="TetR_N"/>
    <property type="match status" value="1"/>
</dbReference>
<sequence length="157" mass="17403">MAAAGLTSGAFYNHFTSKTELFSELLKREVDHSFTMFADEVSGESVDDWIERQLKRYLNWKHVQSPESGCVVPSLGAEIARADKTTKKIFEDAAKRIHDVWAAQVGDEAAWAVISQLVGTVLLARAMASDKTSKEVLNAGKEFLEKALMHKDSEGQK</sequence>
<feature type="domain" description="HTH tetR-type" evidence="4">
    <location>
        <begin position="2"/>
        <end position="25"/>
    </location>
</feature>
<dbReference type="PANTHER" id="PTHR47506">
    <property type="entry name" value="TRANSCRIPTIONAL REGULATORY PROTEIN"/>
    <property type="match status" value="1"/>
</dbReference>
<dbReference type="InterPro" id="IPR009057">
    <property type="entry name" value="Homeodomain-like_sf"/>
</dbReference>
<accession>A0A254T9V2</accession>